<keyword evidence="2" id="KW-1185">Reference proteome</keyword>
<dbReference type="AlphaFoldDB" id="A0A482TID8"/>
<name>A0A482TID8_9FLAO</name>
<sequence length="108" mass="12161">MVSLVEKANGRNGNEISEEVVKKIFEIEKVSKLDLLHNQNYFAIKQLLQNLSIFAMPVGSGYQIFAIQAIGELGIQHSISKGIYLGLLKELKRSEISETVWDELITKL</sequence>
<accession>A0A482TID8</accession>
<protein>
    <submittedName>
        <fullName evidence="1">Uncharacterized protein</fullName>
    </submittedName>
</protein>
<comment type="caution">
    <text evidence="1">The sequence shown here is derived from an EMBL/GenBank/DDBJ whole genome shotgun (WGS) entry which is preliminary data.</text>
</comment>
<reference evidence="1 2" key="1">
    <citation type="submission" date="2019-01" db="EMBL/GenBank/DDBJ databases">
        <title>Flavobacterium sp. nov. isolated from arctic soil.</title>
        <authorList>
            <person name="Kim D.-U."/>
        </authorList>
    </citation>
    <scope>NUCLEOTIDE SEQUENCE [LARGE SCALE GENOMIC DNA]</scope>
    <source>
        <strain evidence="1 2">Kopri-42</strain>
    </source>
</reference>
<gene>
    <name evidence="1" type="ORF">DR871_012325</name>
</gene>
<dbReference type="Proteomes" id="UP000253235">
    <property type="component" value="Unassembled WGS sequence"/>
</dbReference>
<organism evidence="1 2">
    <name type="scientific">Flavobacterium petrolei</name>
    <dbReference type="NCBI Taxonomy" id="2259594"/>
    <lineage>
        <taxon>Bacteria</taxon>
        <taxon>Pseudomonadati</taxon>
        <taxon>Bacteroidota</taxon>
        <taxon>Flavobacteriia</taxon>
        <taxon>Flavobacteriales</taxon>
        <taxon>Flavobacteriaceae</taxon>
        <taxon>Flavobacterium</taxon>
    </lineage>
</organism>
<dbReference type="EMBL" id="QNVY02000004">
    <property type="protein sequence ID" value="RYJ51218.1"/>
    <property type="molecule type" value="Genomic_DNA"/>
</dbReference>
<evidence type="ECO:0000313" key="2">
    <source>
        <dbReference type="Proteomes" id="UP000253235"/>
    </source>
</evidence>
<evidence type="ECO:0000313" key="1">
    <source>
        <dbReference type="EMBL" id="RYJ51218.1"/>
    </source>
</evidence>
<dbReference type="RefSeq" id="WP_113666614.1">
    <property type="nucleotide sequence ID" value="NZ_QNVY02000004.1"/>
</dbReference>
<proteinExistence type="predicted"/>